<dbReference type="Pfam" id="PF00759">
    <property type="entry name" value="Glyco_hydro_9"/>
    <property type="match status" value="1"/>
</dbReference>
<feature type="domain" description="Cellulase Ig-like" evidence="5">
    <location>
        <begin position="260"/>
        <end position="340"/>
    </location>
</feature>
<dbReference type="PROSITE" id="PS51257">
    <property type="entry name" value="PROKAR_LIPOPROTEIN"/>
    <property type="match status" value="1"/>
</dbReference>
<dbReference type="SUPFAM" id="SSF81296">
    <property type="entry name" value="E set domains"/>
    <property type="match status" value="1"/>
</dbReference>
<protein>
    <recommendedName>
        <fullName evidence="9">Glycosyl hydrolase</fullName>
    </recommendedName>
</protein>
<accession>A0A917IY34</accession>
<feature type="domain" description="ThuA-like" evidence="6">
    <location>
        <begin position="31"/>
        <end position="253"/>
    </location>
</feature>
<dbReference type="GO" id="GO:0008810">
    <property type="term" value="F:cellulase activity"/>
    <property type="evidence" value="ECO:0007669"/>
    <property type="project" value="InterPro"/>
</dbReference>
<name>A0A917IY34_9BACT</name>
<evidence type="ECO:0008006" key="9">
    <source>
        <dbReference type="Google" id="ProtNLM"/>
    </source>
</evidence>
<dbReference type="RefSeq" id="WP_229687855.1">
    <property type="nucleotide sequence ID" value="NZ_BMIB01000003.1"/>
</dbReference>
<organism evidence="7 8">
    <name type="scientific">Filimonas zeae</name>
    <dbReference type="NCBI Taxonomy" id="1737353"/>
    <lineage>
        <taxon>Bacteria</taxon>
        <taxon>Pseudomonadati</taxon>
        <taxon>Bacteroidota</taxon>
        <taxon>Chitinophagia</taxon>
        <taxon>Chitinophagales</taxon>
        <taxon>Chitinophagaceae</taxon>
        <taxon>Filimonas</taxon>
    </lineage>
</organism>
<dbReference type="InterPro" id="IPR029062">
    <property type="entry name" value="Class_I_gatase-like"/>
</dbReference>
<dbReference type="Proteomes" id="UP000627292">
    <property type="component" value="Unassembled WGS sequence"/>
</dbReference>
<dbReference type="Gene3D" id="2.60.40.10">
    <property type="entry name" value="Immunoglobulins"/>
    <property type="match status" value="1"/>
</dbReference>
<evidence type="ECO:0000256" key="1">
    <source>
        <dbReference type="ARBA" id="ARBA00007072"/>
    </source>
</evidence>
<evidence type="ECO:0000256" key="2">
    <source>
        <dbReference type="ARBA" id="ARBA00023277"/>
    </source>
</evidence>
<keyword evidence="2" id="KW-0119">Carbohydrate metabolism</keyword>
<proteinExistence type="inferred from homology"/>
<dbReference type="InterPro" id="IPR004197">
    <property type="entry name" value="Cellulase_Ig-like"/>
</dbReference>
<dbReference type="Gene3D" id="3.40.50.880">
    <property type="match status" value="1"/>
</dbReference>
<evidence type="ECO:0000313" key="8">
    <source>
        <dbReference type="Proteomes" id="UP000627292"/>
    </source>
</evidence>
<dbReference type="InterPro" id="IPR001701">
    <property type="entry name" value="Glyco_hydro_9"/>
</dbReference>
<dbReference type="SUPFAM" id="SSF52317">
    <property type="entry name" value="Class I glutamine amidotransferase-like"/>
    <property type="match status" value="1"/>
</dbReference>
<dbReference type="CDD" id="cd02850">
    <property type="entry name" value="E_set_Cellulase_N"/>
    <property type="match status" value="1"/>
</dbReference>
<dbReference type="Pfam" id="PF02927">
    <property type="entry name" value="CelD_N"/>
    <property type="match status" value="1"/>
</dbReference>
<dbReference type="PANTHER" id="PTHR40469">
    <property type="entry name" value="SECRETED GLYCOSYL HYDROLASE"/>
    <property type="match status" value="1"/>
</dbReference>
<evidence type="ECO:0000259" key="5">
    <source>
        <dbReference type="Pfam" id="PF02927"/>
    </source>
</evidence>
<reference evidence="7" key="1">
    <citation type="journal article" date="2014" name="Int. J. Syst. Evol. Microbiol.">
        <title>Complete genome sequence of Corynebacterium casei LMG S-19264T (=DSM 44701T), isolated from a smear-ripened cheese.</title>
        <authorList>
            <consortium name="US DOE Joint Genome Institute (JGI-PGF)"/>
            <person name="Walter F."/>
            <person name="Albersmeier A."/>
            <person name="Kalinowski J."/>
            <person name="Ruckert C."/>
        </authorList>
    </citation>
    <scope>NUCLEOTIDE SEQUENCE</scope>
    <source>
        <strain evidence="7">CGMCC 1.15290</strain>
    </source>
</reference>
<evidence type="ECO:0000256" key="3">
    <source>
        <dbReference type="ARBA" id="ARBA00023326"/>
    </source>
</evidence>
<keyword evidence="3" id="KW-0624">Polysaccharide degradation</keyword>
<evidence type="ECO:0000313" key="7">
    <source>
        <dbReference type="EMBL" id="GGH69027.1"/>
    </source>
</evidence>
<dbReference type="AlphaFoldDB" id="A0A917IY34"/>
<dbReference type="InterPro" id="IPR012341">
    <property type="entry name" value="6hp_glycosidase-like_sf"/>
</dbReference>
<dbReference type="EMBL" id="BMIB01000003">
    <property type="protein sequence ID" value="GGH69027.1"/>
    <property type="molecule type" value="Genomic_DNA"/>
</dbReference>
<reference evidence="7" key="2">
    <citation type="submission" date="2020-09" db="EMBL/GenBank/DDBJ databases">
        <authorList>
            <person name="Sun Q."/>
            <person name="Zhou Y."/>
        </authorList>
    </citation>
    <scope>NUCLEOTIDE SEQUENCE</scope>
    <source>
        <strain evidence="7">CGMCC 1.15290</strain>
    </source>
</reference>
<dbReference type="PANTHER" id="PTHR40469:SF2">
    <property type="entry name" value="GALACTOSE-BINDING DOMAIN-LIKE SUPERFAMILY PROTEIN"/>
    <property type="match status" value="1"/>
</dbReference>
<keyword evidence="8" id="KW-1185">Reference proteome</keyword>
<comment type="similarity">
    <text evidence="1">Belongs to the glycosyl hydrolase 9 (cellulase E) family.</text>
</comment>
<dbReference type="InterPro" id="IPR029010">
    <property type="entry name" value="ThuA-like"/>
</dbReference>
<dbReference type="InterPro" id="IPR013783">
    <property type="entry name" value="Ig-like_fold"/>
</dbReference>
<dbReference type="Gene3D" id="1.50.10.10">
    <property type="match status" value="1"/>
</dbReference>
<evidence type="ECO:0000259" key="4">
    <source>
        <dbReference type="Pfam" id="PF00759"/>
    </source>
</evidence>
<dbReference type="InterPro" id="IPR008928">
    <property type="entry name" value="6-hairpin_glycosidase_sf"/>
</dbReference>
<feature type="domain" description="Glycoside hydrolase family 9" evidence="4">
    <location>
        <begin position="368"/>
        <end position="763"/>
    </location>
</feature>
<dbReference type="SUPFAM" id="SSF48208">
    <property type="entry name" value="Six-hairpin glycosidases"/>
    <property type="match status" value="1"/>
</dbReference>
<dbReference type="Pfam" id="PF06283">
    <property type="entry name" value="ThuA"/>
    <property type="match status" value="1"/>
</dbReference>
<dbReference type="GO" id="GO:0000272">
    <property type="term" value="P:polysaccharide catabolic process"/>
    <property type="evidence" value="ECO:0007669"/>
    <property type="project" value="UniProtKB-KW"/>
</dbReference>
<dbReference type="InterPro" id="IPR014756">
    <property type="entry name" value="Ig_E-set"/>
</dbReference>
<evidence type="ECO:0000259" key="6">
    <source>
        <dbReference type="Pfam" id="PF06283"/>
    </source>
</evidence>
<comment type="caution">
    <text evidence="7">The sequence shown here is derived from an EMBL/GenBank/DDBJ whole genome shotgun (WGS) entry which is preliminary data.</text>
</comment>
<sequence length="827" mass="92692">MKKLTGCIFLALIACLWRFNGLGQPANPRFRVLALYENGGHHLAYSRAARIWLDKLAADSSFAIEYINSANLITDDYLSRFQVFLQLDYPPYTWPEKAVKAFEQYIEKGKGGWIGFHHATLLGAFDGYAMWPWFSDFMGGIRFENYIPGFASGKVNVEDTAHPVMKGVPRSFVIDKEEWYTWNKSPRAQVRVLASVDEATYQPDSKIKMGDHPVVWSNPAWPARNVYIFMGHAPELFNNTAYTTLFRNALFWAADKPARHQVHVNQVGWDAQACKTAIVQTDNRNADTASFFIRREASQAIVFSGKLGKGQQVGEWAPGDYYYQADFSAVRQPGVYRLLVSLRGAPCLSPPFQIADKALASLTIPSIIHYYRKQRANTPQEQAADSNMLLFGSNKRVDIRGGWCDASGDISKYFSHLAYTNFMLPQQIPLVTWSMINTVETAPQLLTTLKVKDSLEQEALWGADYLMRSLSPEGYFYMTVFSYFKKDPAARRIVGLLANSVTTADYQCAFREGGGMAIAALARVSRWKKHGEATAAQYLAAARRAFAHLLVNNTKYADDGRENILDDYCALMAATELWRATGEALYQKEARRRAGNLAHRLDPEGYFIANEGSRPFWHASDAGLPVVALSRYLAIETDTAYGNAALNTIRGWLNYQLNVTYEVSNPFGYARQTFALQNQIRNGFFIPHENESGWWWQGENARLGSVATALLTGAQLVYNQPADKQKRDSLTALATRQLDWILGSNPYSMCFLYGFGTSNVPYMASMYGHGSEKGGISNGITGKDGYADGSGIDYKQEAAGNEWRWTEQWIPHAAWFMQAVTALAAGK</sequence>
<gene>
    <name evidence="7" type="ORF">GCM10011379_25910</name>
</gene>